<evidence type="ECO:0000256" key="1">
    <source>
        <dbReference type="SAM" id="MobiDB-lite"/>
    </source>
</evidence>
<name>A0ABY2I7G7_9MICO</name>
<dbReference type="Proteomes" id="UP000298252">
    <property type="component" value="Unassembled WGS sequence"/>
</dbReference>
<accession>A0ABY2I7G7</accession>
<evidence type="ECO:0000313" key="3">
    <source>
        <dbReference type="Proteomes" id="UP000298252"/>
    </source>
</evidence>
<reference evidence="2 3" key="1">
    <citation type="submission" date="2019-03" db="EMBL/GenBank/DDBJ databases">
        <title>Genomics of glacier-inhabiting Cryobacterium strains.</title>
        <authorList>
            <person name="Liu Q."/>
            <person name="Xin Y.-H."/>
        </authorList>
    </citation>
    <scope>NUCLEOTIDE SEQUENCE [LARGE SCALE GENOMIC DNA]</scope>
    <source>
        <strain evidence="2 3">Hh8</strain>
    </source>
</reference>
<feature type="compositionally biased region" description="Basic and acidic residues" evidence="1">
    <location>
        <begin position="1"/>
        <end position="15"/>
    </location>
</feature>
<proteinExistence type="predicted"/>
<dbReference type="EMBL" id="SOFD01000016">
    <property type="protein sequence ID" value="TFB78467.1"/>
    <property type="molecule type" value="Genomic_DNA"/>
</dbReference>
<gene>
    <name evidence="2" type="ORF">E3O21_06045</name>
</gene>
<comment type="caution">
    <text evidence="2">The sequence shown here is derived from an EMBL/GenBank/DDBJ whole genome shotgun (WGS) entry which is preliminary data.</text>
</comment>
<organism evidence="2 3">
    <name type="scientific">Cryobacterium flavum</name>
    <dbReference type="NCBI Taxonomy" id="1424659"/>
    <lineage>
        <taxon>Bacteria</taxon>
        <taxon>Bacillati</taxon>
        <taxon>Actinomycetota</taxon>
        <taxon>Actinomycetes</taxon>
        <taxon>Micrococcales</taxon>
        <taxon>Microbacteriaceae</taxon>
        <taxon>Cryobacterium</taxon>
    </lineage>
</organism>
<sequence length="86" mass="8998">MDLIHRGLRSEHEAPPGHGVVQIDGPLEPVRPMTPVGVGKATRGVEFDSVDDLEARQISVWMDQAASVTGVGELPSAECHSGSGAV</sequence>
<keyword evidence="3" id="KW-1185">Reference proteome</keyword>
<protein>
    <submittedName>
        <fullName evidence="2">Uncharacterized protein</fullName>
    </submittedName>
</protein>
<evidence type="ECO:0000313" key="2">
    <source>
        <dbReference type="EMBL" id="TFB78467.1"/>
    </source>
</evidence>
<feature type="region of interest" description="Disordered" evidence="1">
    <location>
        <begin position="1"/>
        <end position="35"/>
    </location>
</feature>